<dbReference type="PANTHER" id="PTHR43682:SF1">
    <property type="entry name" value="LACTATE UTILIZATION PROTEIN C"/>
    <property type="match status" value="1"/>
</dbReference>
<evidence type="ECO:0000256" key="1">
    <source>
        <dbReference type="SAM" id="MobiDB-lite"/>
    </source>
</evidence>
<dbReference type="InterPro" id="IPR037171">
    <property type="entry name" value="NagB/RpiA_transferase-like"/>
</dbReference>
<comment type="caution">
    <text evidence="3">The sequence shown here is derived from an EMBL/GenBank/DDBJ whole genome shotgun (WGS) entry which is preliminary data.</text>
</comment>
<dbReference type="PANTHER" id="PTHR43682">
    <property type="entry name" value="LACTATE UTILIZATION PROTEIN C"/>
    <property type="match status" value="1"/>
</dbReference>
<feature type="domain" description="LUD" evidence="2">
    <location>
        <begin position="67"/>
        <end position="238"/>
    </location>
</feature>
<dbReference type="Gene3D" id="3.40.50.10420">
    <property type="entry name" value="NagB/RpiA/CoA transferase-like"/>
    <property type="match status" value="1"/>
</dbReference>
<dbReference type="Proteomes" id="UP000254118">
    <property type="component" value="Unassembled WGS sequence"/>
</dbReference>
<dbReference type="RefSeq" id="WP_243888638.1">
    <property type="nucleotide sequence ID" value="NZ_JAAFNO010000001.1"/>
</dbReference>
<reference evidence="3 4" key="1">
    <citation type="submission" date="2018-06" db="EMBL/GenBank/DDBJ databases">
        <authorList>
            <consortium name="Pathogen Informatics"/>
            <person name="Doyle S."/>
        </authorList>
    </citation>
    <scope>NUCLEOTIDE SEQUENCE [LARGE SCALE GENOMIC DNA]</scope>
    <source>
        <strain evidence="3 4">NCTC7915</strain>
    </source>
</reference>
<accession>A0AA46GZT5</accession>
<protein>
    <submittedName>
        <fullName evidence="3">Uncharacterized ACR, YkgG family COG1556</fullName>
    </submittedName>
</protein>
<gene>
    <name evidence="3" type="ORF">NCTC7915_00477</name>
</gene>
<sequence>MSTDLQRPDLTAGAPHTPGMSARDEILARIRQGLTDVPADVSPAEDTPVDWEYGQANPQVDDVVDRFVERVEDYRATVARCALKEIPAAIAEALRITEAKSVVLPEGIDASWRAAVEKFGVPVSTDGPTAGARTRAELNSTHAVVTAARAAGAESGTIMLDHAEDQGRRALTLLPDIHVCVVTTDQIVSDIPEATALVAPSLRAGNPVTWISGGSATSDIELSRVEGVHGPRTLYVIVAG</sequence>
<name>A0AA46GZT5_9MICO</name>
<dbReference type="Pfam" id="PF02589">
    <property type="entry name" value="LUD_dom"/>
    <property type="match status" value="1"/>
</dbReference>
<proteinExistence type="predicted"/>
<feature type="region of interest" description="Disordered" evidence="1">
    <location>
        <begin position="1"/>
        <end position="22"/>
    </location>
</feature>
<evidence type="ECO:0000313" key="3">
    <source>
        <dbReference type="EMBL" id="STD05714.1"/>
    </source>
</evidence>
<evidence type="ECO:0000259" key="2">
    <source>
        <dbReference type="Pfam" id="PF02589"/>
    </source>
</evidence>
<dbReference type="AlphaFoldDB" id="A0AA46GZT5"/>
<dbReference type="InterPro" id="IPR024185">
    <property type="entry name" value="FTHF_cligase-like_sf"/>
</dbReference>
<dbReference type="EMBL" id="UFYA01000001">
    <property type="protein sequence ID" value="STD05714.1"/>
    <property type="molecule type" value="Genomic_DNA"/>
</dbReference>
<dbReference type="InterPro" id="IPR003741">
    <property type="entry name" value="LUD_dom"/>
</dbReference>
<organism evidence="3 4">
    <name type="scientific">Dermatophilus congolensis</name>
    <dbReference type="NCBI Taxonomy" id="1863"/>
    <lineage>
        <taxon>Bacteria</taxon>
        <taxon>Bacillati</taxon>
        <taxon>Actinomycetota</taxon>
        <taxon>Actinomycetes</taxon>
        <taxon>Micrococcales</taxon>
        <taxon>Dermatophilaceae</taxon>
        <taxon>Dermatophilus</taxon>
    </lineage>
</organism>
<dbReference type="SUPFAM" id="SSF100950">
    <property type="entry name" value="NagB/RpiA/CoA transferase-like"/>
    <property type="match status" value="1"/>
</dbReference>
<evidence type="ECO:0000313" key="4">
    <source>
        <dbReference type="Proteomes" id="UP000254118"/>
    </source>
</evidence>